<keyword evidence="2" id="KW-1185">Reference proteome</keyword>
<name>A0ABV7I322_9HYPH</name>
<comment type="caution">
    <text evidence="1">The sequence shown here is derived from an EMBL/GenBank/DDBJ whole genome shotgun (WGS) entry which is preliminary data.</text>
</comment>
<evidence type="ECO:0008006" key="3">
    <source>
        <dbReference type="Google" id="ProtNLM"/>
    </source>
</evidence>
<dbReference type="EMBL" id="JBHRTG010000004">
    <property type="protein sequence ID" value="MFC3162742.1"/>
    <property type="molecule type" value="Genomic_DNA"/>
</dbReference>
<evidence type="ECO:0000313" key="1">
    <source>
        <dbReference type="EMBL" id="MFC3162742.1"/>
    </source>
</evidence>
<dbReference type="Proteomes" id="UP001595647">
    <property type="component" value="Unassembled WGS sequence"/>
</dbReference>
<sequence>MEGGKHQANFMVDLAITDAAGQTLASQENFGDFTFTGFVRNQEIFTDLTLDVSGADPGDYVLRYTIKDTIGGNTASVEQPFTLAAQ</sequence>
<organism evidence="1 2">
    <name type="scientific">Ciceribacter thiooxidans</name>
    <dbReference type="NCBI Taxonomy" id="1969821"/>
    <lineage>
        <taxon>Bacteria</taxon>
        <taxon>Pseudomonadati</taxon>
        <taxon>Pseudomonadota</taxon>
        <taxon>Alphaproteobacteria</taxon>
        <taxon>Hyphomicrobiales</taxon>
        <taxon>Rhizobiaceae</taxon>
        <taxon>Ciceribacter</taxon>
    </lineage>
</organism>
<evidence type="ECO:0000313" key="2">
    <source>
        <dbReference type="Proteomes" id="UP001595647"/>
    </source>
</evidence>
<reference evidence="2" key="1">
    <citation type="journal article" date="2019" name="Int. J. Syst. Evol. Microbiol.">
        <title>The Global Catalogue of Microorganisms (GCM) 10K type strain sequencing project: providing services to taxonomists for standard genome sequencing and annotation.</title>
        <authorList>
            <consortium name="The Broad Institute Genomics Platform"/>
            <consortium name="The Broad Institute Genome Sequencing Center for Infectious Disease"/>
            <person name="Wu L."/>
            <person name="Ma J."/>
        </authorList>
    </citation>
    <scope>NUCLEOTIDE SEQUENCE [LARGE SCALE GENOMIC DNA]</scope>
    <source>
        <strain evidence="2">KCTC 52231</strain>
    </source>
</reference>
<gene>
    <name evidence="1" type="ORF">ACFOHV_05555</name>
</gene>
<protein>
    <recommendedName>
        <fullName evidence="3">Ig-like domain-containing protein</fullName>
    </recommendedName>
</protein>
<accession>A0ABV7I322</accession>
<dbReference type="RefSeq" id="WP_244658611.1">
    <property type="nucleotide sequence ID" value="NZ_CP059896.1"/>
</dbReference>
<proteinExistence type="predicted"/>